<evidence type="ECO:0000313" key="3">
    <source>
        <dbReference type="EMBL" id="ACB34764.1"/>
    </source>
</evidence>
<dbReference type="SMART" id="SM00382">
    <property type="entry name" value="AAA"/>
    <property type="match status" value="1"/>
</dbReference>
<dbReference type="InterPro" id="IPR036365">
    <property type="entry name" value="PGBD-like_sf"/>
</dbReference>
<keyword evidence="1" id="KW-0472">Membrane</keyword>
<accession>B1Y6C8</accession>
<dbReference type="Proteomes" id="UP000001693">
    <property type="component" value="Chromosome"/>
</dbReference>
<dbReference type="EMBL" id="CP001013">
    <property type="protein sequence ID" value="ACB34764.1"/>
    <property type="molecule type" value="Genomic_DNA"/>
</dbReference>
<feature type="domain" description="AAA+ ATPase" evidence="2">
    <location>
        <begin position="46"/>
        <end position="194"/>
    </location>
</feature>
<evidence type="ECO:0000259" key="2">
    <source>
        <dbReference type="SMART" id="SM00382"/>
    </source>
</evidence>
<dbReference type="KEGG" id="lch:Lcho_2499"/>
<dbReference type="AlphaFoldDB" id="B1Y6C8"/>
<keyword evidence="4" id="KW-1185">Reference proteome</keyword>
<name>B1Y6C8_LEPCP</name>
<evidence type="ECO:0000256" key="1">
    <source>
        <dbReference type="SAM" id="Phobius"/>
    </source>
</evidence>
<reference evidence="3 4" key="1">
    <citation type="submission" date="2008-03" db="EMBL/GenBank/DDBJ databases">
        <title>Complete sequence of Leptothrix cholodnii SP-6.</title>
        <authorList>
            <consortium name="US DOE Joint Genome Institute"/>
            <person name="Copeland A."/>
            <person name="Lucas S."/>
            <person name="Lapidus A."/>
            <person name="Glavina del Rio T."/>
            <person name="Dalin E."/>
            <person name="Tice H."/>
            <person name="Bruce D."/>
            <person name="Goodwin L."/>
            <person name="Pitluck S."/>
            <person name="Chertkov O."/>
            <person name="Brettin T."/>
            <person name="Detter J.C."/>
            <person name="Han C."/>
            <person name="Kuske C.R."/>
            <person name="Schmutz J."/>
            <person name="Larimer F."/>
            <person name="Land M."/>
            <person name="Hauser L."/>
            <person name="Kyrpides N."/>
            <person name="Lykidis A."/>
            <person name="Emerson D."/>
            <person name="Richardson P."/>
        </authorList>
    </citation>
    <scope>NUCLEOTIDE SEQUENCE [LARGE SCALE GENOMIC DNA]</scope>
    <source>
        <strain evidence="4">ATCC 51168 / LMG 8142 / SP-6</strain>
    </source>
</reference>
<dbReference type="STRING" id="395495.Lcho_2499"/>
<dbReference type="Gene3D" id="3.40.50.300">
    <property type="entry name" value="P-loop containing nucleotide triphosphate hydrolases"/>
    <property type="match status" value="1"/>
</dbReference>
<dbReference type="eggNOG" id="COG3267">
    <property type="taxonomic scope" value="Bacteria"/>
</dbReference>
<dbReference type="SUPFAM" id="SSF52540">
    <property type="entry name" value="P-loop containing nucleoside triphosphate hydrolases"/>
    <property type="match status" value="1"/>
</dbReference>
<dbReference type="PANTHER" id="PTHR35894:SF1">
    <property type="entry name" value="PHOSPHORIBULOKINASE _ URIDINE KINASE FAMILY"/>
    <property type="match status" value="1"/>
</dbReference>
<dbReference type="GO" id="GO:0016887">
    <property type="term" value="F:ATP hydrolysis activity"/>
    <property type="evidence" value="ECO:0007669"/>
    <property type="project" value="InterPro"/>
</dbReference>
<protein>
    <submittedName>
        <fullName evidence="3">Peptidoglycan-binding domain 1 protein</fullName>
    </submittedName>
</protein>
<dbReference type="HOGENOM" id="CLU_024125_2_1_4"/>
<dbReference type="InterPro" id="IPR052026">
    <property type="entry name" value="ExeA_AAA_ATPase_DNA-bind"/>
</dbReference>
<feature type="transmembrane region" description="Helical" evidence="1">
    <location>
        <begin position="295"/>
        <end position="316"/>
    </location>
</feature>
<dbReference type="Gene3D" id="3.90.70.10">
    <property type="entry name" value="Cysteine proteinases"/>
    <property type="match status" value="1"/>
</dbReference>
<dbReference type="InterPro" id="IPR027417">
    <property type="entry name" value="P-loop_NTPase"/>
</dbReference>
<dbReference type="PANTHER" id="PTHR35894">
    <property type="entry name" value="GENERAL SECRETION PATHWAY PROTEIN A-RELATED"/>
    <property type="match status" value="1"/>
</dbReference>
<dbReference type="InterPro" id="IPR003593">
    <property type="entry name" value="AAA+_ATPase"/>
</dbReference>
<proteinExistence type="predicted"/>
<dbReference type="InterPro" id="IPR049945">
    <property type="entry name" value="AAA_22"/>
</dbReference>
<keyword evidence="1" id="KW-1133">Transmembrane helix</keyword>
<gene>
    <name evidence="3" type="ordered locus">Lcho_2499</name>
</gene>
<sequence>MLKAMYASFFGLQQEPFSIAPDPRYLYMSEHHREALAHLLYGIRGGGGFVLLTGEIGAGKTTVCRCFLEQIPEQCNFAYIFNPKLTVHELLKAVCEEFGVDAPSAGTPGVTVQDYVAPLNRFLLDAHAGGRNSVLVIDEAQNLSVDLLEQLRLLTNLETAERKLLQIVLIGQPELRDMLARPELEQLAQRVIARFHLQPLSESETAQYVLHRLRVAGLGSASPFDRKELQRIHRLSRGVPRRINLLCDRALLGAYAHGQSRVGREVVKKAAREVFDDAAQRAARRAADRGNQFRMLAWGTGMVVLAVAVGLAASAWQSGLLRRVAGAAAPAGASSANGQGAAALAAGAAAAVPEAAGFGAPTLDRLDVAYGWRTEQQALRVLSRGWGELLGGGDVCDEARRKQLICYRSTVSLALVQQLDRPGTLTLVNANNQRGHVLLLGVNDQLALLQTADGRIKVPLLSLAQVWRGEFTTFWRAPPGYLEQSPGSQSTAVAQMLSQQLPVPSGPDGGAASASAEASLRARIHAFQVTQALQPDGLIGPVTMMKLNRALGVDEPRLEVLR</sequence>
<keyword evidence="1" id="KW-0812">Transmembrane</keyword>
<organism evidence="3 4">
    <name type="scientific">Leptothrix cholodnii (strain ATCC 51168 / LMG 8142 / SP-6)</name>
    <name type="common">Leptothrix discophora (strain SP-6)</name>
    <dbReference type="NCBI Taxonomy" id="395495"/>
    <lineage>
        <taxon>Bacteria</taxon>
        <taxon>Pseudomonadati</taxon>
        <taxon>Pseudomonadota</taxon>
        <taxon>Betaproteobacteria</taxon>
        <taxon>Burkholderiales</taxon>
        <taxon>Sphaerotilaceae</taxon>
        <taxon>Leptothrix</taxon>
    </lineage>
</organism>
<evidence type="ECO:0000313" key="4">
    <source>
        <dbReference type="Proteomes" id="UP000001693"/>
    </source>
</evidence>
<dbReference type="Pfam" id="PF13401">
    <property type="entry name" value="AAA_22"/>
    <property type="match status" value="1"/>
</dbReference>
<dbReference type="SUPFAM" id="SSF47090">
    <property type="entry name" value="PGBD-like"/>
    <property type="match status" value="1"/>
</dbReference>